<evidence type="ECO:0000256" key="4">
    <source>
        <dbReference type="ARBA" id="ARBA00009972"/>
    </source>
</evidence>
<comment type="function">
    <text evidence="19">Catalyzes the reductive methylation of 2'-deoxyuridine 5'-monophosphate (dUMP) to thymidine 5'-monophosphate (dTMP), using the cosubstrate, 5,10- methylenetetrahydrofolate (CH2H4folate) as a 1-carbon donor and reductant and contributes to the de novo mitochondrial thymidylate biosynthesis pathway.</text>
</comment>
<keyword evidence="12 20" id="KW-0863">Zinc-finger</keyword>
<reference evidence="24" key="1">
    <citation type="submission" date="2020-11" db="EMBL/GenBank/DDBJ databases">
        <authorList>
            <person name="Tran Van P."/>
        </authorList>
    </citation>
    <scope>NUCLEOTIDE SEQUENCE</scope>
</reference>
<keyword evidence="8" id="KW-0808">Transferase</keyword>
<keyword evidence="15" id="KW-0238">DNA-binding</keyword>
<feature type="compositionally biased region" description="Basic and acidic residues" evidence="22">
    <location>
        <begin position="811"/>
        <end position="821"/>
    </location>
</feature>
<comment type="subcellular location">
    <subcellularLocation>
        <location evidence="1">Nucleus</location>
    </subcellularLocation>
</comment>
<dbReference type="InterPro" id="IPR045097">
    <property type="entry name" value="Thymidate_synth/dCMP_Mease"/>
</dbReference>
<evidence type="ECO:0000256" key="2">
    <source>
        <dbReference type="ARBA" id="ARBA00004992"/>
    </source>
</evidence>
<feature type="domain" description="C2H2-type" evidence="23">
    <location>
        <begin position="423"/>
        <end position="450"/>
    </location>
</feature>
<evidence type="ECO:0000256" key="20">
    <source>
        <dbReference type="PROSITE-ProRule" id="PRU00042"/>
    </source>
</evidence>
<dbReference type="FunFam" id="3.30.160.60:FF:001480">
    <property type="entry name" value="Si:cabz01071911.3"/>
    <property type="match status" value="1"/>
</dbReference>
<evidence type="ECO:0000256" key="6">
    <source>
        <dbReference type="ARBA" id="ARBA00015931"/>
    </source>
</evidence>
<dbReference type="GO" id="GO:0032502">
    <property type="term" value="P:developmental process"/>
    <property type="evidence" value="ECO:0007669"/>
    <property type="project" value="UniProtKB-ARBA"/>
</dbReference>
<keyword evidence="11" id="KW-0677">Repeat</keyword>
<evidence type="ECO:0000256" key="15">
    <source>
        <dbReference type="ARBA" id="ARBA00023125"/>
    </source>
</evidence>
<evidence type="ECO:0000313" key="24">
    <source>
        <dbReference type="EMBL" id="CAD7577046.1"/>
    </source>
</evidence>
<sequence length="1384" mass="154080">MEDSGGLPSVSAHRDSQLVLDSIVPSIRSEVVKLCSADPSKSKPVAGVDEPRATELISTQYINIHRVSDDVSLDKALVDNTELIQHHVLHGGMVVDMMVPVSAGTAPDFSHAAHQYISDHYDTDAILTDHLTEEDKKLAAALVAVQLVHQQKHHVGSDSNTIVSTAGLSGFTSPVSVTRLSKMHQHIPVSLADHSQIASLGAMSPVSVTQLAKMHQHIPVSLADHSQIASLGAMSPVSVTQLAKMHQHIPVSLADHSQIASLGAMSPVSIVDKPTVSAMVSSFIQAVEEEVAVQQSLLEHHGADTQTMKLYQPQLPLPPLKKVLSSHSIGTRRPQITPNQVTTLSEQLKEEYGIKCEGMDEDLGDDSEENGRDEDDDNDSDFDLETHLRPSRRSLPHKKRISRKLKNLKKASSPSRSILNKCLKCNKCGEQFVNQAALTSHRLTHLPSAAKKPSFNCELCGKAIANQLKFFEHLKSHYEPALLNNNDEVINDLDAAQTSPKQNTSKECVLPPVKSVEGGEIGVGKPAPELVGALPPPLTCPQCGKTFRRQRTFETHVSVAHPKQEEIEEFSEPEDLMEGIRGVGVGVEDDSGDDMTCLPPVRGLKPGVDKVWYREEDLHATEVDLQAIEAQHHQVSHDGLTSEEDHICELCGDIYESRHTLTQHVRAEHLDLHDRRDGIIIPLKRKGGGPFSMTGKHSRSSHKRAGSLTLTCPQCGRVFNHRNSLVYHLRSHSGERPHQCEVCGKSFFAASALKVHMRLHSGDKPYKCESCGRHFRQWGDLKITIVPPGEKPHPCPVCGKPFRVRSDMKRHLNTHQRDRGSRGGGTLSSTKLETPDEMEDVDQEDQAAITGLAQHHTMQAMSHMTPVTEITIQSEQTTDSILPDDHMAESDQQPINLNIAVPARHALGPDEVIHYTRDPLETVRDGTVADQSPYMAGESKTDRTTSLRLQMLLPSLKDIREAWSRSWELPGRLITLHPRSPISKTPLPHSTGSVEWNRWLKLPVTSFFAAGYLVSVFSGQMSFTSIPGDERENTPVNQQKDSDVALHDEEQYLNHIRQILTRGSRREDRTGVGTLSLFGAQMRYSLRDSEFINLSQGIFPPLTTKCLCWYRSIPAAHRQVFMLVQEYSRCSPPSVYVGTGVFPLLTTKRVFWRAVVEELLWFIKGSTNARELQAKSIHIWDGNSSRQYLDSLGFTHRQEGDLGPVYGFQWRHYGAKYQDMFQDYSGQGIDQLAEIINTIKTRPSDRRIILCSWNPGDLNQMALPPCHCLVQFYVADDELSCQLYQRSADMGLGVPFNIASYALLTYMVAHVTGLKPGEFIHTLGDSHVYLNHVTPLTEQILRKPRPFPTLDIVRTVRDIGDFRLEDFNLQDYNPHPKIDMQMAV</sequence>
<name>A0A7R9JCZ2_TIMCA</name>
<dbReference type="InterPro" id="IPR013087">
    <property type="entry name" value="Znf_C2H2_type"/>
</dbReference>
<dbReference type="EMBL" id="OE185033">
    <property type="protein sequence ID" value="CAD7577046.1"/>
    <property type="molecule type" value="Genomic_DNA"/>
</dbReference>
<dbReference type="SMART" id="SM00355">
    <property type="entry name" value="ZnF_C2H2"/>
    <property type="match status" value="7"/>
</dbReference>
<comment type="pathway">
    <text evidence="2">Pyrimidine metabolism; dTTP biosynthesis.</text>
</comment>
<feature type="active site" evidence="21">
    <location>
        <position position="1266"/>
    </location>
</feature>
<dbReference type="PROSITE" id="PS00091">
    <property type="entry name" value="THYMIDYLATE_SYNTHASE"/>
    <property type="match status" value="1"/>
</dbReference>
<feature type="region of interest" description="Disordered" evidence="22">
    <location>
        <begin position="811"/>
        <end position="838"/>
    </location>
</feature>
<dbReference type="FunFam" id="3.30.160.60:FF:000202">
    <property type="entry name" value="Zinc finger protein 574"/>
    <property type="match status" value="1"/>
</dbReference>
<dbReference type="UniPathway" id="UPA00575"/>
<dbReference type="SUPFAM" id="SSF57667">
    <property type="entry name" value="beta-beta-alpha zinc fingers"/>
    <property type="match status" value="5"/>
</dbReference>
<feature type="region of interest" description="Disordered" evidence="22">
    <location>
        <begin position="355"/>
        <end position="400"/>
    </location>
</feature>
<evidence type="ECO:0000256" key="5">
    <source>
        <dbReference type="ARBA" id="ARBA00011947"/>
    </source>
</evidence>
<keyword evidence="17" id="KW-0539">Nucleus</keyword>
<dbReference type="PRINTS" id="PR00108">
    <property type="entry name" value="THYMDSNTHASE"/>
</dbReference>
<dbReference type="NCBIfam" id="TIGR03284">
    <property type="entry name" value="thym_sym"/>
    <property type="match status" value="1"/>
</dbReference>
<dbReference type="CDD" id="cd00351">
    <property type="entry name" value="TS_Pyrimidine_HMase"/>
    <property type="match status" value="1"/>
</dbReference>
<dbReference type="SUPFAM" id="SSF55831">
    <property type="entry name" value="Thymidylate synthase/dCMP hydroxymethylase"/>
    <property type="match status" value="2"/>
</dbReference>
<evidence type="ECO:0000256" key="14">
    <source>
        <dbReference type="ARBA" id="ARBA00023015"/>
    </source>
</evidence>
<evidence type="ECO:0000256" key="8">
    <source>
        <dbReference type="ARBA" id="ARBA00022679"/>
    </source>
</evidence>
<comment type="catalytic activity">
    <reaction evidence="18">
        <text>dUMP + (6R)-5,10-methylene-5,6,7,8-tetrahydrofolate = 7,8-dihydrofolate + dTMP</text>
        <dbReference type="Rhea" id="RHEA:12104"/>
        <dbReference type="ChEBI" id="CHEBI:15636"/>
        <dbReference type="ChEBI" id="CHEBI:57451"/>
        <dbReference type="ChEBI" id="CHEBI:63528"/>
        <dbReference type="ChEBI" id="CHEBI:246422"/>
        <dbReference type="EC" id="2.1.1.45"/>
    </reaction>
    <physiologicalReaction direction="left-to-right" evidence="18">
        <dbReference type="Rhea" id="RHEA:12105"/>
    </physiologicalReaction>
</comment>
<evidence type="ECO:0000256" key="3">
    <source>
        <dbReference type="ARBA" id="ARBA00006991"/>
    </source>
</evidence>
<dbReference type="PANTHER" id="PTHR11548:SF2">
    <property type="entry name" value="THYMIDYLATE SYNTHASE"/>
    <property type="match status" value="1"/>
</dbReference>
<dbReference type="PANTHER" id="PTHR11548">
    <property type="entry name" value="THYMIDYLATE SYNTHASE 1"/>
    <property type="match status" value="1"/>
</dbReference>
<evidence type="ECO:0000256" key="13">
    <source>
        <dbReference type="ARBA" id="ARBA00022833"/>
    </source>
</evidence>
<evidence type="ECO:0000256" key="9">
    <source>
        <dbReference type="ARBA" id="ARBA00022723"/>
    </source>
</evidence>
<dbReference type="Pfam" id="PF00303">
    <property type="entry name" value="Thymidylat_synt"/>
    <property type="match status" value="2"/>
</dbReference>
<dbReference type="InterPro" id="IPR036236">
    <property type="entry name" value="Znf_C2H2_sf"/>
</dbReference>
<dbReference type="Pfam" id="PF00096">
    <property type="entry name" value="zf-C2H2"/>
    <property type="match status" value="5"/>
</dbReference>
<feature type="domain" description="C2H2-type" evidence="23">
    <location>
        <begin position="793"/>
        <end position="820"/>
    </location>
</feature>
<dbReference type="GO" id="GO:0005829">
    <property type="term" value="C:cytosol"/>
    <property type="evidence" value="ECO:0007669"/>
    <property type="project" value="TreeGrafter"/>
</dbReference>
<evidence type="ECO:0000259" key="23">
    <source>
        <dbReference type="PROSITE" id="PS50157"/>
    </source>
</evidence>
<evidence type="ECO:0000256" key="17">
    <source>
        <dbReference type="ARBA" id="ARBA00023242"/>
    </source>
</evidence>
<dbReference type="PROSITE" id="PS50157">
    <property type="entry name" value="ZINC_FINGER_C2H2_2"/>
    <property type="match status" value="7"/>
</dbReference>
<dbReference type="GO" id="GO:0003677">
    <property type="term" value="F:DNA binding"/>
    <property type="evidence" value="ECO:0007669"/>
    <property type="project" value="UniProtKB-KW"/>
</dbReference>
<feature type="domain" description="C2H2-type" evidence="23">
    <location>
        <begin position="710"/>
        <end position="737"/>
    </location>
</feature>
<feature type="domain" description="C2H2-type" evidence="23">
    <location>
        <begin position="738"/>
        <end position="765"/>
    </location>
</feature>
<dbReference type="GO" id="GO:0008270">
    <property type="term" value="F:zinc ion binding"/>
    <property type="evidence" value="ECO:0007669"/>
    <property type="project" value="UniProtKB-KW"/>
</dbReference>
<evidence type="ECO:0000256" key="22">
    <source>
        <dbReference type="SAM" id="MobiDB-lite"/>
    </source>
</evidence>
<keyword evidence="16" id="KW-0804">Transcription</keyword>
<dbReference type="GO" id="GO:0004799">
    <property type="term" value="F:thymidylate synthase activity"/>
    <property type="evidence" value="ECO:0007669"/>
    <property type="project" value="UniProtKB-EC"/>
</dbReference>
<dbReference type="Gene3D" id="3.30.572.10">
    <property type="entry name" value="Thymidylate synthase/dCMP hydroxymethylase domain"/>
    <property type="match status" value="1"/>
</dbReference>
<evidence type="ECO:0000256" key="18">
    <source>
        <dbReference type="ARBA" id="ARBA00050752"/>
    </source>
</evidence>
<feature type="domain" description="C2H2-type" evidence="23">
    <location>
        <begin position="538"/>
        <end position="566"/>
    </location>
</feature>
<evidence type="ECO:0000256" key="10">
    <source>
        <dbReference type="ARBA" id="ARBA00022727"/>
    </source>
</evidence>
<dbReference type="InterPro" id="IPR023451">
    <property type="entry name" value="Thymidate_synth/dCMP_Mease_dom"/>
</dbReference>
<dbReference type="InterPro" id="IPR036926">
    <property type="entry name" value="Thymidate_synth/dCMP_Mease_sf"/>
</dbReference>
<feature type="domain" description="C2H2-type" evidence="23">
    <location>
        <begin position="646"/>
        <end position="669"/>
    </location>
</feature>
<dbReference type="GO" id="GO:0006235">
    <property type="term" value="P:dTTP biosynthetic process"/>
    <property type="evidence" value="ECO:0007669"/>
    <property type="project" value="UniProtKB-UniPathway"/>
</dbReference>
<dbReference type="InterPro" id="IPR020940">
    <property type="entry name" value="Thymidylate_synthase_AS"/>
</dbReference>
<feature type="compositionally biased region" description="Acidic residues" evidence="22">
    <location>
        <begin position="359"/>
        <end position="383"/>
    </location>
</feature>
<evidence type="ECO:0000256" key="21">
    <source>
        <dbReference type="PROSITE-ProRule" id="PRU10016"/>
    </source>
</evidence>
<feature type="compositionally biased region" description="Basic residues" evidence="22">
    <location>
        <begin position="389"/>
        <end position="400"/>
    </location>
</feature>
<evidence type="ECO:0000256" key="7">
    <source>
        <dbReference type="ARBA" id="ARBA00022603"/>
    </source>
</evidence>
<dbReference type="GO" id="GO:0046653">
    <property type="term" value="P:tetrahydrofolate metabolic process"/>
    <property type="evidence" value="ECO:0007669"/>
    <property type="project" value="UniProtKB-ARBA"/>
</dbReference>
<dbReference type="PROSITE" id="PS00028">
    <property type="entry name" value="ZINC_FINGER_C2H2_1"/>
    <property type="match status" value="7"/>
</dbReference>
<keyword evidence="9" id="KW-0479">Metal-binding</keyword>
<feature type="domain" description="C2H2-type" evidence="23">
    <location>
        <begin position="455"/>
        <end position="477"/>
    </location>
</feature>
<evidence type="ECO:0000256" key="11">
    <source>
        <dbReference type="ARBA" id="ARBA00022737"/>
    </source>
</evidence>
<dbReference type="Gene3D" id="3.30.160.60">
    <property type="entry name" value="Classic Zinc Finger"/>
    <property type="match status" value="5"/>
</dbReference>
<dbReference type="GO" id="GO:0005634">
    <property type="term" value="C:nucleus"/>
    <property type="evidence" value="ECO:0007669"/>
    <property type="project" value="UniProtKB-SubCell"/>
</dbReference>
<dbReference type="EC" id="2.1.1.45" evidence="5"/>
<dbReference type="GO" id="GO:0005739">
    <property type="term" value="C:mitochondrion"/>
    <property type="evidence" value="ECO:0007669"/>
    <property type="project" value="TreeGrafter"/>
</dbReference>
<evidence type="ECO:0000256" key="16">
    <source>
        <dbReference type="ARBA" id="ARBA00023163"/>
    </source>
</evidence>
<protein>
    <recommendedName>
        <fullName evidence="6">Thymidylate synthase</fullName>
        <ecNumber evidence="5">2.1.1.45</ecNumber>
    </recommendedName>
</protein>
<evidence type="ECO:0000256" key="12">
    <source>
        <dbReference type="ARBA" id="ARBA00022771"/>
    </source>
</evidence>
<keyword evidence="7" id="KW-0489">Methyltransferase</keyword>
<keyword evidence="13" id="KW-0862">Zinc</keyword>
<comment type="similarity">
    <text evidence="3">Belongs to the krueppel C2H2-type zinc-finger protein family.</text>
</comment>
<evidence type="ECO:0000256" key="1">
    <source>
        <dbReference type="ARBA" id="ARBA00004123"/>
    </source>
</evidence>
<organism evidence="24">
    <name type="scientific">Timema californicum</name>
    <name type="common">California timema</name>
    <name type="synonym">Walking stick</name>
    <dbReference type="NCBI Taxonomy" id="61474"/>
    <lineage>
        <taxon>Eukaryota</taxon>
        <taxon>Metazoa</taxon>
        <taxon>Ecdysozoa</taxon>
        <taxon>Arthropoda</taxon>
        <taxon>Hexapoda</taxon>
        <taxon>Insecta</taxon>
        <taxon>Pterygota</taxon>
        <taxon>Neoptera</taxon>
        <taxon>Polyneoptera</taxon>
        <taxon>Phasmatodea</taxon>
        <taxon>Timematodea</taxon>
        <taxon>Timematoidea</taxon>
        <taxon>Timematidae</taxon>
        <taxon>Timema</taxon>
    </lineage>
</organism>
<dbReference type="FunFam" id="3.30.572.10:FF:000007">
    <property type="entry name" value="thymidylate synthase isoform X2"/>
    <property type="match status" value="1"/>
</dbReference>
<proteinExistence type="inferred from homology"/>
<comment type="similarity">
    <text evidence="4">Belongs to the thymidylate synthase family.</text>
</comment>
<dbReference type="InterPro" id="IPR000398">
    <property type="entry name" value="Thymidylate_synthase"/>
</dbReference>
<dbReference type="GO" id="GO:0032259">
    <property type="term" value="P:methylation"/>
    <property type="evidence" value="ECO:0007669"/>
    <property type="project" value="UniProtKB-KW"/>
</dbReference>
<dbReference type="HAMAP" id="MF_00008">
    <property type="entry name" value="Thymidy_synth_bact"/>
    <property type="match status" value="1"/>
</dbReference>
<keyword evidence="14" id="KW-0805">Transcription regulation</keyword>
<dbReference type="GO" id="GO:0006231">
    <property type="term" value="P:dTMP biosynthetic process"/>
    <property type="evidence" value="ECO:0007669"/>
    <property type="project" value="InterPro"/>
</dbReference>
<keyword evidence="10" id="KW-0545">Nucleotide biosynthesis</keyword>
<accession>A0A7R9JCZ2</accession>
<evidence type="ECO:0000256" key="19">
    <source>
        <dbReference type="ARBA" id="ARBA00056634"/>
    </source>
</evidence>
<gene>
    <name evidence="24" type="ORF">TCMB3V08_LOCUS9602</name>
</gene>